<feature type="active site" description="Proton acceptor" evidence="12">
    <location>
        <position position="246"/>
    </location>
</feature>
<dbReference type="SUPFAM" id="SSF53613">
    <property type="entry name" value="Ribokinase-like"/>
    <property type="match status" value="1"/>
</dbReference>
<feature type="binding site" evidence="12">
    <location>
        <position position="246"/>
    </location>
    <ligand>
        <name>substrate</name>
    </ligand>
</feature>
<evidence type="ECO:0000256" key="1">
    <source>
        <dbReference type="ARBA" id="ARBA00005380"/>
    </source>
</evidence>
<keyword evidence="10 12" id="KW-0630">Potassium</keyword>
<protein>
    <recommendedName>
        <fullName evidence="3 12">Ribokinase</fullName>
        <shortName evidence="12">RK</shortName>
        <ecNumber evidence="2 12">2.7.1.15</ecNumber>
    </recommendedName>
</protein>
<dbReference type="PROSITE" id="PS00584">
    <property type="entry name" value="PFKB_KINASES_2"/>
    <property type="match status" value="1"/>
</dbReference>
<dbReference type="GO" id="GO:0005737">
    <property type="term" value="C:cytoplasm"/>
    <property type="evidence" value="ECO:0007669"/>
    <property type="project" value="UniProtKB-SubCell"/>
</dbReference>
<sequence>MVTYSSRCPQGGETMQGIQFEEHLGGKGLNEAIASSRLSIHKGHVRMWGNVGDDEHGKKMLAALHDAKVNTELVSVLKDVSSGSATIIVETDSGENRIIIIPGANGELDPTEEQLAANFKDADSSDYVVVQNEFPGVRKVIEWLHANKPQITIVYNPSPVKADLLDVEMLQKVDILVVNEGEAQQIVNSDSSDDKLLLASLHKLLPKTTVIITLGGRGCILQKEETVEQVSGVKVEKVVDTTGAGDTFLGGVVSQLYFGADLVTAVQFATAAASEVIQKKGAVESIPEYSRHALKI</sequence>
<dbReference type="GO" id="GO:0019303">
    <property type="term" value="P:D-ribose catabolic process"/>
    <property type="evidence" value="ECO:0007669"/>
    <property type="project" value="UniProtKB-UniRule"/>
</dbReference>
<feature type="binding site" evidence="12">
    <location>
        <position position="240"/>
    </location>
    <ligand>
        <name>K(+)</name>
        <dbReference type="ChEBI" id="CHEBI:29103"/>
    </ligand>
</feature>
<keyword evidence="12" id="KW-0539">Nucleus</keyword>
<dbReference type="Gene3D" id="3.40.1190.20">
    <property type="match status" value="1"/>
</dbReference>
<comment type="catalytic activity">
    <reaction evidence="12">
        <text>D-ribose + ATP = D-ribose 5-phosphate + ADP + H(+)</text>
        <dbReference type="Rhea" id="RHEA:13697"/>
        <dbReference type="ChEBI" id="CHEBI:15378"/>
        <dbReference type="ChEBI" id="CHEBI:30616"/>
        <dbReference type="ChEBI" id="CHEBI:47013"/>
        <dbReference type="ChEBI" id="CHEBI:78346"/>
        <dbReference type="ChEBI" id="CHEBI:456216"/>
        <dbReference type="EC" id="2.7.1.15"/>
    </reaction>
</comment>
<name>A0A9P8NVW6_9ASCO</name>
<keyword evidence="11 12" id="KW-0119">Carbohydrate metabolism</keyword>
<comment type="subcellular location">
    <subcellularLocation>
        <location evidence="12">Cytoplasm</location>
    </subcellularLocation>
    <subcellularLocation>
        <location evidence="12">Nucleus</location>
    </subcellularLocation>
</comment>
<dbReference type="GO" id="GO:0005634">
    <property type="term" value="C:nucleus"/>
    <property type="evidence" value="ECO:0007669"/>
    <property type="project" value="UniProtKB-SubCell"/>
</dbReference>
<organism evidence="14 15">
    <name type="scientific">Ogataea philodendri</name>
    <dbReference type="NCBI Taxonomy" id="1378263"/>
    <lineage>
        <taxon>Eukaryota</taxon>
        <taxon>Fungi</taxon>
        <taxon>Dikarya</taxon>
        <taxon>Ascomycota</taxon>
        <taxon>Saccharomycotina</taxon>
        <taxon>Pichiomycetes</taxon>
        <taxon>Pichiales</taxon>
        <taxon>Pichiaceae</taxon>
        <taxon>Ogataea</taxon>
    </lineage>
</organism>
<dbReference type="InterPro" id="IPR011877">
    <property type="entry name" value="Ribokinase"/>
</dbReference>
<feature type="binding site" evidence="12">
    <location>
        <position position="285"/>
    </location>
    <ligand>
        <name>K(+)</name>
        <dbReference type="ChEBI" id="CHEBI:29103"/>
    </ligand>
</feature>
<keyword evidence="7 12" id="KW-0418">Kinase</keyword>
<comment type="activity regulation">
    <text evidence="12">Activated by a monovalent cation that binds near, but not in, the active site. The most likely occupant of the site in vivo is potassium. Ion binding induces a conformational change that may alter substrate affinity.</text>
</comment>
<keyword evidence="6 12" id="KW-0547">Nucleotide-binding</keyword>
<evidence type="ECO:0000313" key="15">
    <source>
        <dbReference type="Proteomes" id="UP000769157"/>
    </source>
</evidence>
<evidence type="ECO:0000256" key="4">
    <source>
        <dbReference type="ARBA" id="ARBA00022679"/>
    </source>
</evidence>
<dbReference type="GO" id="GO:0046872">
    <property type="term" value="F:metal ion binding"/>
    <property type="evidence" value="ECO:0007669"/>
    <property type="project" value="UniProtKB-KW"/>
</dbReference>
<evidence type="ECO:0000256" key="9">
    <source>
        <dbReference type="ARBA" id="ARBA00022842"/>
    </source>
</evidence>
<keyword evidence="15" id="KW-1185">Reference proteome</keyword>
<dbReference type="OrthoDB" id="415590at2759"/>
<evidence type="ECO:0000256" key="6">
    <source>
        <dbReference type="ARBA" id="ARBA00022741"/>
    </source>
</evidence>
<keyword evidence="5 12" id="KW-0479">Metal-binding</keyword>
<comment type="subunit">
    <text evidence="12">Homodimer.</text>
</comment>
<evidence type="ECO:0000256" key="8">
    <source>
        <dbReference type="ARBA" id="ARBA00022840"/>
    </source>
</evidence>
<feature type="binding site" evidence="12">
    <location>
        <begin position="26"/>
        <end position="30"/>
    </location>
    <ligand>
        <name>substrate</name>
    </ligand>
</feature>
<dbReference type="PANTHER" id="PTHR10584:SF166">
    <property type="entry name" value="RIBOKINASE"/>
    <property type="match status" value="1"/>
</dbReference>
<dbReference type="AlphaFoldDB" id="A0A9P8NVW6"/>
<feature type="domain" description="Carbohydrate kinase PfkB" evidence="13">
    <location>
        <begin position="8"/>
        <end position="287"/>
    </location>
</feature>
<evidence type="ECO:0000259" key="13">
    <source>
        <dbReference type="Pfam" id="PF00294"/>
    </source>
</evidence>
<keyword evidence="4 12" id="KW-0808">Transferase</keyword>
<reference evidence="14" key="1">
    <citation type="journal article" date="2021" name="Open Biol.">
        <title>Shared evolutionary footprints suggest mitochondrial oxidative damage underlies multiple complex I losses in fungi.</title>
        <authorList>
            <person name="Schikora-Tamarit M.A."/>
            <person name="Marcet-Houben M."/>
            <person name="Nosek J."/>
            <person name="Gabaldon T."/>
        </authorList>
    </citation>
    <scope>NUCLEOTIDE SEQUENCE</scope>
    <source>
        <strain evidence="14">CBS6075</strain>
    </source>
</reference>
<reference evidence="14" key="2">
    <citation type="submission" date="2021-01" db="EMBL/GenBank/DDBJ databases">
        <authorList>
            <person name="Schikora-Tamarit M.A."/>
        </authorList>
    </citation>
    <scope>NUCLEOTIDE SEQUENCE</scope>
    <source>
        <strain evidence="14">CBS6075</strain>
    </source>
</reference>
<feature type="binding site" evidence="12">
    <location>
        <position position="276"/>
    </location>
    <ligand>
        <name>K(+)</name>
        <dbReference type="ChEBI" id="CHEBI:29103"/>
    </ligand>
</feature>
<dbReference type="GO" id="GO:0005524">
    <property type="term" value="F:ATP binding"/>
    <property type="evidence" value="ECO:0007669"/>
    <property type="project" value="UniProtKB-UniRule"/>
</dbReference>
<evidence type="ECO:0000256" key="10">
    <source>
        <dbReference type="ARBA" id="ARBA00022958"/>
    </source>
</evidence>
<feature type="binding site" evidence="12">
    <location>
        <position position="133"/>
    </location>
    <ligand>
        <name>substrate</name>
    </ligand>
</feature>
<accession>A0A9P8NVW6</accession>
<dbReference type="EC" id="2.7.1.15" evidence="2 12"/>
<dbReference type="InterPro" id="IPR002139">
    <property type="entry name" value="Ribo/fructo_kinase"/>
</dbReference>
<comment type="function">
    <text evidence="12">Catalyzes the phosphorylation of ribose at O-5 in a reaction requiring ATP and magnesium. The resulting D-ribose-5-phosphate can then be used either for sythesis of nucleotides, histidine, and tryptophan, or as a component of the pentose phosphate pathway.</text>
</comment>
<feature type="binding site" evidence="12">
    <location>
        <begin position="213"/>
        <end position="218"/>
    </location>
    <ligand>
        <name>ATP</name>
        <dbReference type="ChEBI" id="CHEBI:30616"/>
    </ligand>
</feature>
<comment type="cofactor">
    <cofactor evidence="12">
        <name>Mg(2+)</name>
        <dbReference type="ChEBI" id="CHEBI:18420"/>
    </cofactor>
    <text evidence="12">Requires a divalent cation, most likely magnesium in vivo, as an electrophilic catalyst to aid phosphoryl group transfer. It is the chelate of the metal and the nucleotide that is the actual substrate.</text>
</comment>
<dbReference type="EMBL" id="JAEUBE010000487">
    <property type="protein sequence ID" value="KAH3661253.1"/>
    <property type="molecule type" value="Genomic_DNA"/>
</dbReference>
<evidence type="ECO:0000256" key="12">
    <source>
        <dbReference type="HAMAP-Rule" id="MF_03215"/>
    </source>
</evidence>
<feature type="binding site" evidence="12">
    <location>
        <position position="179"/>
    </location>
    <ligand>
        <name>ATP</name>
        <dbReference type="ChEBI" id="CHEBI:30616"/>
    </ligand>
</feature>
<evidence type="ECO:0000256" key="5">
    <source>
        <dbReference type="ARBA" id="ARBA00022723"/>
    </source>
</evidence>
<evidence type="ECO:0000256" key="7">
    <source>
        <dbReference type="ARBA" id="ARBA00022777"/>
    </source>
</evidence>
<dbReference type="InterPro" id="IPR011611">
    <property type="entry name" value="PfkB_dom"/>
</dbReference>
<evidence type="ECO:0000256" key="11">
    <source>
        <dbReference type="ARBA" id="ARBA00023277"/>
    </source>
</evidence>
<dbReference type="CDD" id="cd01174">
    <property type="entry name" value="ribokinase"/>
    <property type="match status" value="1"/>
</dbReference>
<evidence type="ECO:0000256" key="3">
    <source>
        <dbReference type="ARBA" id="ARBA00016943"/>
    </source>
</evidence>
<comment type="pathway">
    <text evidence="12">Carbohydrate metabolism; D-ribose degradation; D-ribose 5-phosphate from beta-D-ribopyranose: step 2/2.</text>
</comment>
<keyword evidence="12" id="KW-0963">Cytoplasm</keyword>
<feature type="binding site" evidence="12">
    <location>
        <position position="279"/>
    </location>
    <ligand>
        <name>K(+)</name>
        <dbReference type="ChEBI" id="CHEBI:29103"/>
    </ligand>
</feature>
<dbReference type="GO" id="GO:0004747">
    <property type="term" value="F:ribokinase activity"/>
    <property type="evidence" value="ECO:0007669"/>
    <property type="project" value="UniProtKB-UniRule"/>
</dbReference>
<evidence type="ECO:0000256" key="2">
    <source>
        <dbReference type="ARBA" id="ARBA00012035"/>
    </source>
</evidence>
<dbReference type="InterPro" id="IPR029056">
    <property type="entry name" value="Ribokinase-like"/>
</dbReference>
<comment type="caution">
    <text evidence="12">Lacks conserved residue(s) required for the propagation of feature annotation.</text>
</comment>
<evidence type="ECO:0000313" key="14">
    <source>
        <dbReference type="EMBL" id="KAH3661253.1"/>
    </source>
</evidence>
<comment type="caution">
    <text evidence="14">The sequence shown here is derived from an EMBL/GenBank/DDBJ whole genome shotgun (WGS) entry which is preliminary data.</text>
</comment>
<dbReference type="PRINTS" id="PR00990">
    <property type="entry name" value="RIBOKINASE"/>
</dbReference>
<gene>
    <name evidence="12" type="primary">RBK1</name>
    <name evidence="14" type="ORF">OGAPHI_006660</name>
</gene>
<feature type="binding site" evidence="12">
    <location>
        <position position="242"/>
    </location>
    <ligand>
        <name>K(+)</name>
        <dbReference type="ChEBI" id="CHEBI:29103"/>
    </ligand>
</feature>
<dbReference type="Pfam" id="PF00294">
    <property type="entry name" value="PfkB"/>
    <property type="match status" value="1"/>
</dbReference>
<comment type="similarity">
    <text evidence="12">Belongs to the carbohydrate kinase PfkB family. Ribokinase subfamily.</text>
</comment>
<dbReference type="HAMAP" id="MF_01987">
    <property type="entry name" value="Ribokinase"/>
    <property type="match status" value="1"/>
</dbReference>
<feature type="binding site" evidence="12">
    <location>
        <begin position="245"/>
        <end position="246"/>
    </location>
    <ligand>
        <name>ATP</name>
        <dbReference type="ChEBI" id="CHEBI:30616"/>
    </ligand>
</feature>
<comment type="similarity">
    <text evidence="1">Belongs to the carbohydrate kinase pfkB family.</text>
</comment>
<feature type="binding site" evidence="12">
    <location>
        <position position="281"/>
    </location>
    <ligand>
        <name>K(+)</name>
        <dbReference type="ChEBI" id="CHEBI:29103"/>
    </ligand>
</feature>
<keyword evidence="9 12" id="KW-0460">Magnesium</keyword>
<dbReference type="InterPro" id="IPR002173">
    <property type="entry name" value="Carboh/pur_kinase_PfkB_CS"/>
</dbReference>
<dbReference type="Proteomes" id="UP000769157">
    <property type="component" value="Unassembled WGS sequence"/>
</dbReference>
<dbReference type="PANTHER" id="PTHR10584">
    <property type="entry name" value="SUGAR KINASE"/>
    <property type="match status" value="1"/>
</dbReference>
<proteinExistence type="inferred from homology"/>
<keyword evidence="8 12" id="KW-0067">ATP-binding</keyword>